<comment type="caution">
    <text evidence="2">The sequence shown here is derived from an EMBL/GenBank/DDBJ whole genome shotgun (WGS) entry which is preliminary data.</text>
</comment>
<evidence type="ECO:0000256" key="1">
    <source>
        <dbReference type="SAM" id="Phobius"/>
    </source>
</evidence>
<organism evidence="2 3">
    <name type="scientific">Glycine soja</name>
    <name type="common">Wild soybean</name>
    <dbReference type="NCBI Taxonomy" id="3848"/>
    <lineage>
        <taxon>Eukaryota</taxon>
        <taxon>Viridiplantae</taxon>
        <taxon>Streptophyta</taxon>
        <taxon>Embryophyta</taxon>
        <taxon>Tracheophyta</taxon>
        <taxon>Spermatophyta</taxon>
        <taxon>Magnoliopsida</taxon>
        <taxon>eudicotyledons</taxon>
        <taxon>Gunneridae</taxon>
        <taxon>Pentapetalae</taxon>
        <taxon>rosids</taxon>
        <taxon>fabids</taxon>
        <taxon>Fabales</taxon>
        <taxon>Fabaceae</taxon>
        <taxon>Papilionoideae</taxon>
        <taxon>50 kb inversion clade</taxon>
        <taxon>NPAAA clade</taxon>
        <taxon>indigoferoid/millettioid clade</taxon>
        <taxon>Phaseoleae</taxon>
        <taxon>Glycine</taxon>
        <taxon>Glycine subgen. Soja</taxon>
    </lineage>
</organism>
<evidence type="ECO:0000313" key="2">
    <source>
        <dbReference type="EMBL" id="RZC07593.1"/>
    </source>
</evidence>
<gene>
    <name evidence="2" type="ORF">D0Y65_014735</name>
</gene>
<dbReference type="Proteomes" id="UP000289340">
    <property type="component" value="Chromosome 6"/>
</dbReference>
<dbReference type="EMBL" id="QZWG01000006">
    <property type="protein sequence ID" value="RZC07593.1"/>
    <property type="molecule type" value="Genomic_DNA"/>
</dbReference>
<keyword evidence="1" id="KW-0812">Transmembrane</keyword>
<keyword evidence="3" id="KW-1185">Reference proteome</keyword>
<reference evidence="2 3" key="1">
    <citation type="submission" date="2018-09" db="EMBL/GenBank/DDBJ databases">
        <title>A high-quality reference genome of wild soybean provides a powerful tool to mine soybean genomes.</title>
        <authorList>
            <person name="Xie M."/>
            <person name="Chung C.Y.L."/>
            <person name="Li M.-W."/>
            <person name="Wong F.-L."/>
            <person name="Chan T.-F."/>
            <person name="Lam H.-M."/>
        </authorList>
    </citation>
    <scope>NUCLEOTIDE SEQUENCE [LARGE SCALE GENOMIC DNA]</scope>
    <source>
        <strain evidence="3">cv. W05</strain>
        <tissue evidence="2">Hypocotyl of etiolated seedlings</tissue>
    </source>
</reference>
<sequence>MGEVRMKSSAISVYGSSQSDPLAARATEGEVDLLDLVLDLFERVQNHGLTQTPLGSCENGVDADDGKGSAKQPSAPVVEFWAQTVFPVALVLGIVLSFLFVRIAI</sequence>
<evidence type="ECO:0000313" key="3">
    <source>
        <dbReference type="Proteomes" id="UP000289340"/>
    </source>
</evidence>
<keyword evidence="1" id="KW-0472">Membrane</keyword>
<keyword evidence="1" id="KW-1133">Transmembrane helix</keyword>
<accession>A0A445K9V8</accession>
<proteinExistence type="predicted"/>
<protein>
    <submittedName>
        <fullName evidence="2">Uncharacterized protein</fullName>
    </submittedName>
</protein>
<name>A0A445K9V8_GLYSO</name>
<feature type="transmembrane region" description="Helical" evidence="1">
    <location>
        <begin position="80"/>
        <end position="101"/>
    </location>
</feature>
<dbReference type="AlphaFoldDB" id="A0A445K9V8"/>